<accession>A0A1I5Q579</accession>
<dbReference type="Pfam" id="PF02604">
    <property type="entry name" value="PhdYeFM_antitox"/>
    <property type="match status" value="1"/>
</dbReference>
<comment type="similarity">
    <text evidence="1 2">Belongs to the phD/YefM antitoxin family.</text>
</comment>
<sequence>MERAISASDANQHFSEMLRDVQDGETFVVTSRGRPVAKVTPVDDLDRQGPALDALLDFVATLPRRRAEAWRREDLYE</sequence>
<dbReference type="SUPFAM" id="SSF143120">
    <property type="entry name" value="YefM-like"/>
    <property type="match status" value="1"/>
</dbReference>
<dbReference type="AlphaFoldDB" id="A0A1I5Q579"/>
<protein>
    <recommendedName>
        <fullName evidence="2">Antitoxin</fullName>
    </recommendedName>
</protein>
<dbReference type="InterPro" id="IPR006442">
    <property type="entry name" value="Antitoxin_Phd/YefM"/>
</dbReference>
<evidence type="ECO:0000256" key="1">
    <source>
        <dbReference type="ARBA" id="ARBA00009981"/>
    </source>
</evidence>
<reference evidence="3 4" key="1">
    <citation type="submission" date="2016-10" db="EMBL/GenBank/DDBJ databases">
        <authorList>
            <person name="de Groot N.N."/>
        </authorList>
    </citation>
    <scope>NUCLEOTIDE SEQUENCE [LARGE SCALE GENOMIC DNA]</scope>
    <source>
        <strain evidence="3 4">CGMCC 1.9113</strain>
    </source>
</reference>
<gene>
    <name evidence="3" type="ORF">SAMN04488241_101462</name>
</gene>
<keyword evidence="4" id="KW-1185">Reference proteome</keyword>
<name>A0A1I5Q579_9SPHN</name>
<dbReference type="InterPro" id="IPR036165">
    <property type="entry name" value="YefM-like_sf"/>
</dbReference>
<dbReference type="EMBL" id="FOXP01000001">
    <property type="protein sequence ID" value="SFP41337.1"/>
    <property type="molecule type" value="Genomic_DNA"/>
</dbReference>
<proteinExistence type="inferred from homology"/>
<dbReference type="RefSeq" id="WP_093330692.1">
    <property type="nucleotide sequence ID" value="NZ_FOXP01000001.1"/>
</dbReference>
<dbReference type="OrthoDB" id="7276624at2"/>
<dbReference type="Proteomes" id="UP000199586">
    <property type="component" value="Unassembled WGS sequence"/>
</dbReference>
<dbReference type="STRING" id="634430.SAMN04488241_101462"/>
<organism evidence="3 4">
    <name type="scientific">Sphingomonas rubra</name>
    <dbReference type="NCBI Taxonomy" id="634430"/>
    <lineage>
        <taxon>Bacteria</taxon>
        <taxon>Pseudomonadati</taxon>
        <taxon>Pseudomonadota</taxon>
        <taxon>Alphaproteobacteria</taxon>
        <taxon>Sphingomonadales</taxon>
        <taxon>Sphingomonadaceae</taxon>
        <taxon>Sphingomonas</taxon>
    </lineage>
</organism>
<comment type="function">
    <text evidence="2">Antitoxin component of a type II toxin-antitoxin (TA) system.</text>
</comment>
<evidence type="ECO:0000313" key="3">
    <source>
        <dbReference type="EMBL" id="SFP41337.1"/>
    </source>
</evidence>
<evidence type="ECO:0000313" key="4">
    <source>
        <dbReference type="Proteomes" id="UP000199586"/>
    </source>
</evidence>
<dbReference type="NCBIfam" id="TIGR01552">
    <property type="entry name" value="phd_fam"/>
    <property type="match status" value="1"/>
</dbReference>
<dbReference type="Gene3D" id="3.40.1620.10">
    <property type="entry name" value="YefM-like domain"/>
    <property type="match status" value="1"/>
</dbReference>
<evidence type="ECO:0000256" key="2">
    <source>
        <dbReference type="RuleBase" id="RU362080"/>
    </source>
</evidence>